<keyword evidence="1" id="KW-0479">Metal-binding</keyword>
<dbReference type="InterPro" id="IPR001876">
    <property type="entry name" value="Znf_RanBP2"/>
</dbReference>
<keyword evidence="3" id="KW-0862">Zinc</keyword>
<accession>A0A6N9THB3</accession>
<reference evidence="5 6" key="1">
    <citation type="submission" date="2020-01" db="EMBL/GenBank/DDBJ databases">
        <title>Genomes of bacteria type strains.</title>
        <authorList>
            <person name="Chen J."/>
            <person name="Zhu S."/>
            <person name="Yang J."/>
        </authorList>
    </citation>
    <scope>NUCLEOTIDE SEQUENCE [LARGE SCALE GENOMIC DNA]</scope>
    <source>
        <strain evidence="5 6">LMG 24078</strain>
    </source>
</reference>
<proteinExistence type="predicted"/>
<evidence type="ECO:0000256" key="2">
    <source>
        <dbReference type="ARBA" id="ARBA00022771"/>
    </source>
</evidence>
<feature type="domain" description="RanBP2-type" evidence="4">
    <location>
        <begin position="86"/>
        <end position="105"/>
    </location>
</feature>
<dbReference type="GO" id="GO:0008270">
    <property type="term" value="F:zinc ion binding"/>
    <property type="evidence" value="ECO:0007669"/>
    <property type="project" value="UniProtKB-KW"/>
</dbReference>
<evidence type="ECO:0000256" key="3">
    <source>
        <dbReference type="ARBA" id="ARBA00022833"/>
    </source>
</evidence>
<keyword evidence="6" id="KW-1185">Reference proteome</keyword>
<keyword evidence="2" id="KW-0863">Zinc-finger</keyword>
<evidence type="ECO:0000259" key="4">
    <source>
        <dbReference type="PROSITE" id="PS01358"/>
    </source>
</evidence>
<dbReference type="Proteomes" id="UP000471381">
    <property type="component" value="Unassembled WGS sequence"/>
</dbReference>
<dbReference type="RefSeq" id="WP_163104532.1">
    <property type="nucleotide sequence ID" value="NZ_JAAAWO010000001.1"/>
</dbReference>
<organism evidence="5 6">
    <name type="scientific">Alteromonas genovensis</name>
    <dbReference type="NCBI Taxonomy" id="471225"/>
    <lineage>
        <taxon>Bacteria</taxon>
        <taxon>Pseudomonadati</taxon>
        <taxon>Pseudomonadota</taxon>
        <taxon>Gammaproteobacteria</taxon>
        <taxon>Alteromonadales</taxon>
        <taxon>Alteromonadaceae</taxon>
        <taxon>Alteromonas/Salinimonas group</taxon>
        <taxon>Alteromonas</taxon>
    </lineage>
</organism>
<sequence>MKKLFSSEHAFELQAVRSELDALSIPYMVKNEFASGALGELPWQEAQQELWLVDDTWFHRASKVVDGIKANFASSQGGKGQEGREWVCSSCGEENGSAFEVCWQCGDAL</sequence>
<dbReference type="PROSITE" id="PS01358">
    <property type="entry name" value="ZF_RANBP2_1"/>
    <property type="match status" value="1"/>
</dbReference>
<dbReference type="AlphaFoldDB" id="A0A6N9THB3"/>
<comment type="caution">
    <text evidence="5">The sequence shown here is derived from an EMBL/GenBank/DDBJ whole genome shotgun (WGS) entry which is preliminary data.</text>
</comment>
<evidence type="ECO:0000256" key="1">
    <source>
        <dbReference type="ARBA" id="ARBA00022723"/>
    </source>
</evidence>
<dbReference type="Pfam" id="PF09413">
    <property type="entry name" value="DUF2007"/>
    <property type="match status" value="1"/>
</dbReference>
<evidence type="ECO:0000313" key="5">
    <source>
        <dbReference type="EMBL" id="NDW14088.1"/>
    </source>
</evidence>
<dbReference type="InterPro" id="IPR018551">
    <property type="entry name" value="DUF2007"/>
</dbReference>
<evidence type="ECO:0000313" key="6">
    <source>
        <dbReference type="Proteomes" id="UP000471381"/>
    </source>
</evidence>
<dbReference type="EMBL" id="JAAAWO010000001">
    <property type="protein sequence ID" value="NDW14088.1"/>
    <property type="molecule type" value="Genomic_DNA"/>
</dbReference>
<protein>
    <submittedName>
        <fullName evidence="5">DUF2007 domain-containing protein</fullName>
    </submittedName>
</protein>
<name>A0A6N9THB3_9ALTE</name>
<gene>
    <name evidence="5" type="ORF">GTQ48_00885</name>
</gene>